<proteinExistence type="predicted"/>
<dbReference type="EMBL" id="JAUSYA010000002">
    <property type="protein sequence ID" value="MDQ0689019.1"/>
    <property type="molecule type" value="Genomic_DNA"/>
</dbReference>
<protein>
    <recommendedName>
        <fullName evidence="4">Helix-turn-helix DNA binding domain protein</fullName>
    </recommendedName>
</protein>
<dbReference type="Proteomes" id="UP001243364">
    <property type="component" value="Unassembled WGS sequence"/>
</dbReference>
<evidence type="ECO:0000313" key="2">
    <source>
        <dbReference type="EMBL" id="MDQ0689019.1"/>
    </source>
</evidence>
<organism evidence="2 3">
    <name type="scientific">Streptomyces achromogenes</name>
    <dbReference type="NCBI Taxonomy" id="67255"/>
    <lineage>
        <taxon>Bacteria</taxon>
        <taxon>Bacillati</taxon>
        <taxon>Actinomycetota</taxon>
        <taxon>Actinomycetes</taxon>
        <taxon>Kitasatosporales</taxon>
        <taxon>Streptomycetaceae</taxon>
        <taxon>Streptomyces</taxon>
    </lineage>
</organism>
<comment type="caution">
    <text evidence="2">The sequence shown here is derived from an EMBL/GenBank/DDBJ whole genome shotgun (WGS) entry which is preliminary data.</text>
</comment>
<gene>
    <name evidence="2" type="ORF">QFZ56_008065</name>
</gene>
<reference evidence="2 3" key="1">
    <citation type="submission" date="2023-07" db="EMBL/GenBank/DDBJ databases">
        <title>Comparative genomics of wheat-associated soil bacteria to identify genetic determinants of phenazine resistance.</title>
        <authorList>
            <person name="Mouncey N."/>
        </authorList>
    </citation>
    <scope>NUCLEOTIDE SEQUENCE [LARGE SCALE GENOMIC DNA]</scope>
    <source>
        <strain evidence="2 3">W4I19-2</strain>
    </source>
</reference>
<name>A0ABU0QEC2_STRAH</name>
<accession>A0ABU0QEC2</accession>
<keyword evidence="3" id="KW-1185">Reference proteome</keyword>
<feature type="region of interest" description="Disordered" evidence="1">
    <location>
        <begin position="1"/>
        <end position="34"/>
    </location>
</feature>
<evidence type="ECO:0008006" key="4">
    <source>
        <dbReference type="Google" id="ProtNLM"/>
    </source>
</evidence>
<dbReference type="RefSeq" id="WP_307050655.1">
    <property type="nucleotide sequence ID" value="NZ_JAUSYA010000002.1"/>
</dbReference>
<sequence>MSPRPDKDTRDAATDRVADLKKTRDQAHEDAEKAKLAADEQMWQSIAAELDAGNLLQADVCEATGFSRDHVLRRTKKYRTNQN</sequence>
<evidence type="ECO:0000313" key="3">
    <source>
        <dbReference type="Proteomes" id="UP001243364"/>
    </source>
</evidence>
<evidence type="ECO:0000256" key="1">
    <source>
        <dbReference type="SAM" id="MobiDB-lite"/>
    </source>
</evidence>